<evidence type="ECO:0000313" key="2">
    <source>
        <dbReference type="Proteomes" id="UP001059844"/>
    </source>
</evidence>
<accession>A0ABY5IPX1</accession>
<reference evidence="1" key="1">
    <citation type="submission" date="2022-07" db="EMBL/GenBank/DDBJ databases">
        <title>Isolation, identification, and degradation of a PFOSA degrading strain from sewage treatment plant.</title>
        <authorList>
            <person name="Zhang L."/>
            <person name="Huo Y."/>
        </authorList>
    </citation>
    <scope>NUCLEOTIDE SEQUENCE</scope>
    <source>
        <strain evidence="1">C1</strain>
    </source>
</reference>
<gene>
    <name evidence="1" type="ORF">NOX80_14835</name>
</gene>
<name>A0ABY5IPX1_9FLAO</name>
<proteinExistence type="predicted"/>
<evidence type="ECO:0000313" key="1">
    <source>
        <dbReference type="EMBL" id="UUC44893.1"/>
    </source>
</evidence>
<dbReference type="EMBL" id="CP101751">
    <property type="protein sequence ID" value="UUC44893.1"/>
    <property type="molecule type" value="Genomic_DNA"/>
</dbReference>
<dbReference type="RefSeq" id="WP_256550578.1">
    <property type="nucleotide sequence ID" value="NZ_CP101751.1"/>
</dbReference>
<organism evidence="1 2">
    <name type="scientific">Flavobacterium cerinum</name>
    <dbReference type="NCBI Taxonomy" id="2502784"/>
    <lineage>
        <taxon>Bacteria</taxon>
        <taxon>Pseudomonadati</taxon>
        <taxon>Bacteroidota</taxon>
        <taxon>Flavobacteriia</taxon>
        <taxon>Flavobacteriales</taxon>
        <taxon>Flavobacteriaceae</taxon>
        <taxon>Flavobacterium</taxon>
    </lineage>
</organism>
<sequence>MIRILIFILLFYVNTIFSQNTLVINFEYCKAKEVTSVYDNEYKIVYNDSIITEYKHSDNYNLPDGKYYITYKTYFDWKRTNSFLLFNKVIYNLDFCIDEVNVKPIENHNLAIDLMKNGESLEIIHNYSGCFNSGKEKIVIERINNKFFLNYNTIRRKLTKREIDFIRTYEIELINLDTYEEYKICMAYSQNIIRYGEHQYDYAESCPKWNGFTQLTEKLKLVKLLKEEQE</sequence>
<evidence type="ECO:0008006" key="3">
    <source>
        <dbReference type="Google" id="ProtNLM"/>
    </source>
</evidence>
<dbReference type="Proteomes" id="UP001059844">
    <property type="component" value="Chromosome"/>
</dbReference>
<protein>
    <recommendedName>
        <fullName evidence="3">DUF4369 domain-containing protein</fullName>
    </recommendedName>
</protein>
<keyword evidence="2" id="KW-1185">Reference proteome</keyword>